<organism evidence="2 3">
    <name type="scientific">Petromyces alliaceus</name>
    <name type="common">Aspergillus alliaceus</name>
    <dbReference type="NCBI Taxonomy" id="209559"/>
    <lineage>
        <taxon>Eukaryota</taxon>
        <taxon>Fungi</taxon>
        <taxon>Dikarya</taxon>
        <taxon>Ascomycota</taxon>
        <taxon>Pezizomycotina</taxon>
        <taxon>Eurotiomycetes</taxon>
        <taxon>Eurotiomycetidae</taxon>
        <taxon>Eurotiales</taxon>
        <taxon>Aspergillaceae</taxon>
        <taxon>Aspergillus</taxon>
        <taxon>Aspergillus subgen. Circumdati</taxon>
    </lineage>
</organism>
<dbReference type="EMBL" id="SPNV01000157">
    <property type="protein sequence ID" value="KAF5859641.1"/>
    <property type="molecule type" value="Genomic_DNA"/>
</dbReference>
<proteinExistence type="predicted"/>
<evidence type="ECO:0000313" key="3">
    <source>
        <dbReference type="Proteomes" id="UP000541154"/>
    </source>
</evidence>
<evidence type="ECO:0000256" key="1">
    <source>
        <dbReference type="SAM" id="MobiDB-lite"/>
    </source>
</evidence>
<reference evidence="2 3" key="1">
    <citation type="submission" date="2019-04" db="EMBL/GenBank/DDBJ databases">
        <title>Aspergillus burnettii sp. nov., novel species from soil in southeast Queensland.</title>
        <authorList>
            <person name="Gilchrist C.L.M."/>
            <person name="Pitt J.I."/>
            <person name="Lange L."/>
            <person name="Lacey H.J."/>
            <person name="Vuong D."/>
            <person name="Midgley D.J."/>
            <person name="Greenfield P."/>
            <person name="Bradbury M."/>
            <person name="Lacey E."/>
            <person name="Busk P.K."/>
            <person name="Pilgaard B."/>
            <person name="Chooi Y.H."/>
            <person name="Piggott A.M."/>
        </authorList>
    </citation>
    <scope>NUCLEOTIDE SEQUENCE [LARGE SCALE GENOMIC DNA]</scope>
    <source>
        <strain evidence="2 3">FRR 5400</strain>
    </source>
</reference>
<comment type="caution">
    <text evidence="2">The sequence shown here is derived from an EMBL/GenBank/DDBJ whole genome shotgun (WGS) entry which is preliminary data.</text>
</comment>
<dbReference type="AlphaFoldDB" id="A0A8H6A2X1"/>
<feature type="compositionally biased region" description="Acidic residues" evidence="1">
    <location>
        <begin position="198"/>
        <end position="217"/>
    </location>
</feature>
<sequence>MSEGQESSSRQAESIFGGTTLVETKDEIMLGLKPSLPLDRMTSDTIEDEDCISVESNDDDIASQTATKRTEPEILAARHFGLFLAELKELRPLHEEALKKLGVERFRENYRRILKFYVLKLRNEAYSPIEKDIVRVFKSRLNRINIAERILSLIQEEKENSTKPLDGLISQPVEKQSLEAWASNAYGQPTTDTTFNTEFEDPEQSNEEGDNEDTEDDDCLEELQFPKLTHADSFLRRGLPFRTLVLELRLLVLPASLREVLESIPKCSIQISDTDDTSLMNMAKASIEDYTGFEWDWWPLTPRVPKLSRGRLHLQWTVSKCLNYDHAVSQVMTIHSFVEKRCIEKYIQKMPIPYGIFWK</sequence>
<evidence type="ECO:0000313" key="2">
    <source>
        <dbReference type="EMBL" id="KAF5859641.1"/>
    </source>
</evidence>
<feature type="region of interest" description="Disordered" evidence="1">
    <location>
        <begin position="186"/>
        <end position="217"/>
    </location>
</feature>
<accession>A0A8H6A2X1</accession>
<keyword evidence="3" id="KW-1185">Reference proteome</keyword>
<protein>
    <submittedName>
        <fullName evidence="2">Uncharacterized protein</fullName>
    </submittedName>
</protein>
<dbReference type="Proteomes" id="UP000541154">
    <property type="component" value="Unassembled WGS sequence"/>
</dbReference>
<gene>
    <name evidence="2" type="ORF">ETB97_002552</name>
</gene>
<name>A0A8H6A2X1_PETAA</name>